<feature type="domain" description="Type II/III secretion system secretin-like" evidence="2">
    <location>
        <begin position="475"/>
        <end position="642"/>
    </location>
</feature>
<dbReference type="GO" id="GO:0009306">
    <property type="term" value="P:protein secretion"/>
    <property type="evidence" value="ECO:0007669"/>
    <property type="project" value="InterPro"/>
</dbReference>
<protein>
    <recommendedName>
        <fullName evidence="2">Type II/III secretion system secretin-like domain-containing protein</fullName>
    </recommendedName>
</protein>
<dbReference type="InterPro" id="IPR001775">
    <property type="entry name" value="GspD/PilQ"/>
</dbReference>
<evidence type="ECO:0000313" key="3">
    <source>
        <dbReference type="EMBL" id="TGH25596.1"/>
    </source>
</evidence>
<proteinExistence type="inferred from homology"/>
<dbReference type="PANTHER" id="PTHR30332">
    <property type="entry name" value="PROBABLE GENERAL SECRETION PATHWAY PROTEIN D"/>
    <property type="match status" value="1"/>
</dbReference>
<organism evidence="3 4">
    <name type="scientific">Aphanocapsa feldmannii 277cI</name>
    <dbReference type="NCBI Taxonomy" id="2507554"/>
    <lineage>
        <taxon>Bacteria</taxon>
        <taxon>Bacillati</taxon>
        <taxon>Cyanobacteriota</taxon>
        <taxon>Cyanophyceae</taxon>
        <taxon>Oscillatoriophycideae</taxon>
        <taxon>Chroococcales</taxon>
        <taxon>Microcystaceae</taxon>
        <taxon>Aphanocapsa</taxon>
    </lineage>
</organism>
<name>A0A524RUR5_9CHRO</name>
<comment type="similarity">
    <text evidence="1">Belongs to the bacterial secretin family.</text>
</comment>
<accession>A0A524RUR5</accession>
<dbReference type="PANTHER" id="PTHR30332:SF17">
    <property type="entry name" value="TYPE IV PILIATION SYSTEM PROTEIN DR_0774-RELATED"/>
    <property type="match status" value="1"/>
</dbReference>
<sequence length="667" mass="71278">MAFRGWGLLLAAMMIGGQPTLLARPVGRGRTRVRAPVVRFEVVRLGQAMQVRVGGLGTDPVVVLAPQDSGWVADLTATSRRAALLAPQQLQLPDLGFADLRLEGDGGRFRLSLRPPEDGELPEPEVSSDGQWLNFRFAATAPAQQIGADADGSAAGSEAQTRVVPPLRQRAIAPPLGDMAVSDITMAGDIVTLPSDGKVDRLVLRQALAREVLISLATMGGYNTAYFPSEDDEGEGPLVSLNLSDYSLQDAVNLVLQQARWKGKVMKNTLLFGRQMPLGLSPRLSRTIRINQARPSGVVHYLVSLGAASNGVISVTTDHAGTGEGENSSVQQFSDGSAGAAREVINPLVGSGPLEGLQVGGDTRLSTVTLIGDQALVEMAEQYIRQMDLRKRQVAVKMQILDVDLNDVTEINNNFAIRIGDSYLHSNAGSVSAIFGKYYSKAADGLANIALQSGNETVNLLDKNVLNDYLTAKITSTNTKTIANPTLLIQEGHEAMVEVGESVVTAISTSVSESGTTTCELKKEVAGLVLRAGIDRVDDNGFVTLSIAPEVNAKVIDEPGQVAGNCGRYFNINKRSLSTGAFRVRDGQTIVLTGVIQEKDIETVTKWPLLGDIPLVGQFFRGSGSSREKSELVIVITPRIIDDQAGGTYAYTSESSSNRERQVIHRP</sequence>
<dbReference type="EMBL" id="SRMN01000028">
    <property type="protein sequence ID" value="TGH25596.1"/>
    <property type="molecule type" value="Genomic_DNA"/>
</dbReference>
<dbReference type="Proteomes" id="UP000315454">
    <property type="component" value="Unassembled WGS sequence"/>
</dbReference>
<dbReference type="AlphaFoldDB" id="A0A524RUR5"/>
<evidence type="ECO:0000256" key="1">
    <source>
        <dbReference type="RuleBase" id="RU004003"/>
    </source>
</evidence>
<evidence type="ECO:0000259" key="2">
    <source>
        <dbReference type="Pfam" id="PF00263"/>
    </source>
</evidence>
<dbReference type="PRINTS" id="PR00811">
    <property type="entry name" value="BCTERIALGSPD"/>
</dbReference>
<evidence type="ECO:0000313" key="4">
    <source>
        <dbReference type="Proteomes" id="UP000315454"/>
    </source>
</evidence>
<dbReference type="InterPro" id="IPR004846">
    <property type="entry name" value="T2SS/T3SS_dom"/>
</dbReference>
<reference evidence="3 4" key="1">
    <citation type="journal article" date="2019" name="mSystems">
        <title>Life at home and on the roam: Genomic adaptions reflect the dual lifestyle of an intracellular, facultative symbiont.</title>
        <authorList>
            <person name="Burgsdorf I."/>
        </authorList>
    </citation>
    <scope>NUCLEOTIDE SEQUENCE [LARGE SCALE GENOMIC DNA]</scope>
    <source>
        <strain evidence="3">277cI</strain>
    </source>
</reference>
<dbReference type="Pfam" id="PF00263">
    <property type="entry name" value="Secretin"/>
    <property type="match status" value="1"/>
</dbReference>
<dbReference type="GO" id="GO:0015627">
    <property type="term" value="C:type II protein secretion system complex"/>
    <property type="evidence" value="ECO:0007669"/>
    <property type="project" value="TreeGrafter"/>
</dbReference>
<comment type="caution">
    <text evidence="3">The sequence shown here is derived from an EMBL/GenBank/DDBJ whole genome shotgun (WGS) entry which is preliminary data.</text>
</comment>
<gene>
    <name evidence="3" type="ORF">ERJ68_02485</name>
</gene>
<dbReference type="InterPro" id="IPR050810">
    <property type="entry name" value="Bact_Secretion_Sys_Channel"/>
</dbReference>